<dbReference type="InterPro" id="IPR049449">
    <property type="entry name" value="TesB_ACOT8-like_N"/>
</dbReference>
<keyword evidence="4" id="KW-1185">Reference proteome</keyword>
<feature type="domain" description="Acyl-CoA thioesterase-like N-terminal HotDog" evidence="1">
    <location>
        <begin position="27"/>
        <end position="108"/>
    </location>
</feature>
<sequence>MIKNDGVGMEAVFRVEGNRVLARPYAAGPWDNTMQHGSAPTTFAVWAANQVETPAPMHVARVTMDLMRPVPLGELEYETSILRSGRKIQLVGVSLRAGGHEVARASVLKIRAAAITLPDYVDNSSLALDAPMPETCRDPRDGFGDNNPFVQCMTLKLARGGGFEELGPAAVWFRADRPMIEGHATTPEMLAAIGGDFCNGVASSLDFSKWTFINSDLTLNFSRPPVGDWVLVDGHSVFGPGGAGLSIGRLADRHGYFGRSIQSLVIEPR</sequence>
<dbReference type="EMBL" id="SLWL01000014">
    <property type="protein sequence ID" value="TCO10341.1"/>
    <property type="molecule type" value="Genomic_DNA"/>
</dbReference>
<proteinExistence type="predicted"/>
<feature type="domain" description="Acyl-CoA thioesterase-like C-terminal" evidence="2">
    <location>
        <begin position="133"/>
        <end position="266"/>
    </location>
</feature>
<dbReference type="InterPro" id="IPR042171">
    <property type="entry name" value="Acyl-CoA_hotdog"/>
</dbReference>
<dbReference type="Pfam" id="PF20789">
    <property type="entry name" value="4HBT_3C"/>
    <property type="match status" value="1"/>
</dbReference>
<dbReference type="Gene3D" id="2.40.160.210">
    <property type="entry name" value="Acyl-CoA thioesterase, double hotdog domain"/>
    <property type="match status" value="1"/>
</dbReference>
<comment type="caution">
    <text evidence="3">The sequence shown here is derived from an EMBL/GenBank/DDBJ whole genome shotgun (WGS) entry which is preliminary data.</text>
</comment>
<dbReference type="SUPFAM" id="SSF54637">
    <property type="entry name" value="Thioesterase/thiol ester dehydrase-isomerase"/>
    <property type="match status" value="2"/>
</dbReference>
<evidence type="ECO:0000313" key="4">
    <source>
        <dbReference type="Proteomes" id="UP000294881"/>
    </source>
</evidence>
<accession>A0A4V2RWV0</accession>
<dbReference type="Proteomes" id="UP000294881">
    <property type="component" value="Unassembled WGS sequence"/>
</dbReference>
<name>A0A4V2RWV0_9HYPH</name>
<reference evidence="3 4" key="1">
    <citation type="submission" date="2019-03" db="EMBL/GenBank/DDBJ databases">
        <title>Genomic Encyclopedia of Type Strains, Phase IV (KMG-IV): sequencing the most valuable type-strain genomes for metagenomic binning, comparative biology and taxonomic classification.</title>
        <authorList>
            <person name="Goeker M."/>
        </authorList>
    </citation>
    <scope>NUCLEOTIDE SEQUENCE [LARGE SCALE GENOMIC DNA]</scope>
    <source>
        <strain evidence="3 4">DSM 22958</strain>
    </source>
</reference>
<organism evidence="3 4">
    <name type="scientific">Camelimonas lactis</name>
    <dbReference type="NCBI Taxonomy" id="659006"/>
    <lineage>
        <taxon>Bacteria</taxon>
        <taxon>Pseudomonadati</taxon>
        <taxon>Pseudomonadota</taxon>
        <taxon>Alphaproteobacteria</taxon>
        <taxon>Hyphomicrobiales</taxon>
        <taxon>Chelatococcaceae</taxon>
        <taxon>Camelimonas</taxon>
    </lineage>
</organism>
<evidence type="ECO:0000313" key="3">
    <source>
        <dbReference type="EMBL" id="TCO10341.1"/>
    </source>
</evidence>
<evidence type="ECO:0000259" key="2">
    <source>
        <dbReference type="Pfam" id="PF20789"/>
    </source>
</evidence>
<dbReference type="AlphaFoldDB" id="A0A4V2RWV0"/>
<dbReference type="RefSeq" id="WP_245514447.1">
    <property type="nucleotide sequence ID" value="NZ_JBHUNN010000002.1"/>
</dbReference>
<gene>
    <name evidence="3" type="ORF">EV666_11444</name>
</gene>
<protein>
    <submittedName>
        <fullName evidence="3">Thioesterase superfamily protein</fullName>
    </submittedName>
</protein>
<evidence type="ECO:0000259" key="1">
    <source>
        <dbReference type="Pfam" id="PF13622"/>
    </source>
</evidence>
<dbReference type="InterPro" id="IPR049450">
    <property type="entry name" value="ACOT8-like_C"/>
</dbReference>
<dbReference type="InterPro" id="IPR029069">
    <property type="entry name" value="HotDog_dom_sf"/>
</dbReference>
<dbReference type="Pfam" id="PF13622">
    <property type="entry name" value="4HBT_3"/>
    <property type="match status" value="1"/>
</dbReference>